<dbReference type="PANTHER" id="PTHR35342:SF5">
    <property type="entry name" value="TRICARBOXYLIC TRANSPORT PROTEIN"/>
    <property type="match status" value="1"/>
</dbReference>
<feature type="transmembrane region" description="Helical" evidence="1">
    <location>
        <begin position="120"/>
        <end position="140"/>
    </location>
</feature>
<feature type="transmembrane region" description="Helical" evidence="1">
    <location>
        <begin position="176"/>
        <end position="196"/>
    </location>
</feature>
<feature type="transmembrane region" description="Helical" evidence="1">
    <location>
        <begin position="152"/>
        <end position="170"/>
    </location>
</feature>
<dbReference type="AlphaFoldDB" id="A0A8J6J8E6"/>
<dbReference type="RefSeq" id="WP_186852130.1">
    <property type="nucleotide sequence ID" value="NZ_JACOPO010000001.1"/>
</dbReference>
<feature type="domain" description="DUF112" evidence="2">
    <location>
        <begin position="26"/>
        <end position="450"/>
    </location>
</feature>
<gene>
    <name evidence="3" type="ORF">H8S11_03055</name>
</gene>
<proteinExistence type="predicted"/>
<feature type="transmembrane region" description="Helical" evidence="1">
    <location>
        <begin position="335"/>
        <end position="356"/>
    </location>
</feature>
<keyword evidence="1" id="KW-0472">Membrane</keyword>
<feature type="transmembrane region" description="Helical" evidence="1">
    <location>
        <begin position="403"/>
        <end position="421"/>
    </location>
</feature>
<feature type="transmembrane region" description="Helical" evidence="1">
    <location>
        <begin position="368"/>
        <end position="391"/>
    </location>
</feature>
<keyword evidence="4" id="KW-1185">Reference proteome</keyword>
<feature type="transmembrane region" description="Helical" evidence="1">
    <location>
        <begin position="476"/>
        <end position="501"/>
    </location>
</feature>
<dbReference type="EMBL" id="JACOPO010000001">
    <property type="protein sequence ID" value="MBC5721798.1"/>
    <property type="molecule type" value="Genomic_DNA"/>
</dbReference>
<organism evidence="3 4">
    <name type="scientific">Flintibacter hominis</name>
    <dbReference type="NCBI Taxonomy" id="2763048"/>
    <lineage>
        <taxon>Bacteria</taxon>
        <taxon>Bacillati</taxon>
        <taxon>Bacillota</taxon>
        <taxon>Clostridia</taxon>
        <taxon>Eubacteriales</taxon>
        <taxon>Flintibacter</taxon>
    </lineage>
</organism>
<comment type="caution">
    <text evidence="3">The sequence shown here is derived from an EMBL/GenBank/DDBJ whole genome shotgun (WGS) entry which is preliminary data.</text>
</comment>
<dbReference type="InterPro" id="IPR002823">
    <property type="entry name" value="DUF112_TM"/>
</dbReference>
<accession>A0A8J6J8E6</accession>
<protein>
    <submittedName>
        <fullName evidence="3">Tripartite tricarboxylate transporter permease</fullName>
    </submittedName>
</protein>
<feature type="transmembrane region" description="Helical" evidence="1">
    <location>
        <begin position="427"/>
        <end position="456"/>
    </location>
</feature>
<feature type="transmembrane region" description="Helical" evidence="1">
    <location>
        <begin position="20"/>
        <end position="44"/>
    </location>
</feature>
<feature type="transmembrane region" description="Helical" evidence="1">
    <location>
        <begin position="267"/>
        <end position="293"/>
    </location>
</feature>
<evidence type="ECO:0000313" key="3">
    <source>
        <dbReference type="EMBL" id="MBC5721798.1"/>
    </source>
</evidence>
<dbReference type="Pfam" id="PF01970">
    <property type="entry name" value="TctA"/>
    <property type="match status" value="1"/>
</dbReference>
<dbReference type="Proteomes" id="UP000628736">
    <property type="component" value="Unassembled WGS sequence"/>
</dbReference>
<name>A0A8J6J8E6_9FIRM</name>
<dbReference type="PANTHER" id="PTHR35342">
    <property type="entry name" value="TRICARBOXYLIC TRANSPORT PROTEIN"/>
    <property type="match status" value="1"/>
</dbReference>
<evidence type="ECO:0000313" key="4">
    <source>
        <dbReference type="Proteomes" id="UP000628736"/>
    </source>
</evidence>
<reference evidence="3" key="1">
    <citation type="submission" date="2020-08" db="EMBL/GenBank/DDBJ databases">
        <title>Genome public.</title>
        <authorList>
            <person name="Liu C."/>
            <person name="Sun Q."/>
        </authorList>
    </citation>
    <scope>NUCLEOTIDE SEQUENCE</scope>
    <source>
        <strain evidence="3">NSJ-23</strain>
    </source>
</reference>
<keyword evidence="1" id="KW-1133">Transmembrane helix</keyword>
<keyword evidence="1" id="KW-0812">Transmembrane</keyword>
<evidence type="ECO:0000259" key="2">
    <source>
        <dbReference type="Pfam" id="PF01970"/>
    </source>
</evidence>
<feature type="transmembrane region" description="Helical" evidence="1">
    <location>
        <begin position="208"/>
        <end position="228"/>
    </location>
</feature>
<evidence type="ECO:0000256" key="1">
    <source>
        <dbReference type="SAM" id="Phobius"/>
    </source>
</evidence>
<sequence>MFNTYSYILDSIPAFLNALFSVEMVIALLVGIVGGLIIGALPGLNPAAGIALLMPITYSMSPIPALTMLMGIYTAGIMGGSYTAILLHTPGTTSAVATLTDGYVLTQKGLPLKALSTSTYASTIGGIISAIALLLISPILAEVSLTFDSAEYFLLGLFGISLIASLASDSLLKGCIAGLFGLCMSCVGQFPLESAYRYTFGVKHLRTGLNATIVLLGLFSISQVFVLVRDALNAQKSGKNQEKKQDMINLKGEDLTLKEKISLIPTILYTSIVGLFVGILPGAGASIGAFMGYNEAKRISKHKEEFGKGCIEGIAGPEAANNAVTGGSMIPLMTLGIPGSPVAAILLGALMIHGLQPGYKLFTEEADITYPIIFGFLLANIGMFFIGKVFIRLLRHIVDIPPAVLNTMIVVLVAIGGYSISNSINDLIIAAIFGLVGYFCRVSKFNSSALTLGLVLGTITEKGLRRSITMARGDVLGYYLGRPVCIILAVLIVVCLLGPVLKKAIQNHSK</sequence>